<comment type="caution">
    <text evidence="2">The sequence shown here is derived from an EMBL/GenBank/DDBJ whole genome shotgun (WGS) entry which is preliminary data.</text>
</comment>
<dbReference type="EMBL" id="SGJD01044292">
    <property type="protein sequence ID" value="KAB0338349.1"/>
    <property type="molecule type" value="Genomic_DNA"/>
</dbReference>
<evidence type="ECO:0000256" key="1">
    <source>
        <dbReference type="SAM" id="MobiDB-lite"/>
    </source>
</evidence>
<protein>
    <submittedName>
        <fullName evidence="2">Uncharacterized protein</fullName>
    </submittedName>
</protein>
<reference evidence="2 3" key="1">
    <citation type="journal article" date="2019" name="PLoS ONE">
        <title>Genomic analyses reveal an absence of contemporary introgressive admixture between fin whales and blue whales, despite known hybrids.</title>
        <authorList>
            <person name="Westbury M.V."/>
            <person name="Petersen B."/>
            <person name="Lorenzen E.D."/>
        </authorList>
    </citation>
    <scope>NUCLEOTIDE SEQUENCE [LARGE SCALE GENOMIC DNA]</scope>
    <source>
        <strain evidence="2">FinWhale-01</strain>
    </source>
</reference>
<dbReference type="AlphaFoldDB" id="A0A643AU46"/>
<dbReference type="Proteomes" id="UP000437017">
    <property type="component" value="Unassembled WGS sequence"/>
</dbReference>
<keyword evidence="3" id="KW-1185">Reference proteome</keyword>
<accession>A0A643AU46</accession>
<evidence type="ECO:0000313" key="2">
    <source>
        <dbReference type="EMBL" id="KAB0338349.1"/>
    </source>
</evidence>
<feature type="non-terminal residue" evidence="2">
    <location>
        <position position="218"/>
    </location>
</feature>
<proteinExistence type="predicted"/>
<gene>
    <name evidence="2" type="ORF">E2I00_014805</name>
</gene>
<feature type="non-terminal residue" evidence="2">
    <location>
        <position position="1"/>
    </location>
</feature>
<evidence type="ECO:0000313" key="3">
    <source>
        <dbReference type="Proteomes" id="UP000437017"/>
    </source>
</evidence>
<feature type="region of interest" description="Disordered" evidence="1">
    <location>
        <begin position="176"/>
        <end position="218"/>
    </location>
</feature>
<organism evidence="2 3">
    <name type="scientific">Balaenoptera physalus</name>
    <name type="common">Fin whale</name>
    <name type="synonym">Balaena physalus</name>
    <dbReference type="NCBI Taxonomy" id="9770"/>
    <lineage>
        <taxon>Eukaryota</taxon>
        <taxon>Metazoa</taxon>
        <taxon>Chordata</taxon>
        <taxon>Craniata</taxon>
        <taxon>Vertebrata</taxon>
        <taxon>Euteleostomi</taxon>
        <taxon>Mammalia</taxon>
        <taxon>Eutheria</taxon>
        <taxon>Laurasiatheria</taxon>
        <taxon>Artiodactyla</taxon>
        <taxon>Whippomorpha</taxon>
        <taxon>Cetacea</taxon>
        <taxon>Mysticeti</taxon>
        <taxon>Balaenopteridae</taxon>
        <taxon>Balaenoptera</taxon>
    </lineage>
</organism>
<name>A0A643AU46_BALPH</name>
<sequence>CREDSTSLLVPSPHQLLDRPLPLKRPLWGKEELLGQRPLNPSLLWPISGLRVPAGSEAEAQWGASGQREEEAPSPAAARVQEAGAVLGPWGTSLGPEGFLRGARCRPPAPHLCRLPCGRKPLGGSGQGVGRFSRLSYSSRPTRRLRCRKSRWIHSRLPTREEVLILSQEEFRDNREKEKAQRGLLGHRGPRGVSSGAELLGQAAYKGRENEGAEYSLG</sequence>